<dbReference type="AlphaFoldDB" id="A0A3S9MUF0"/>
<dbReference type="Proteomes" id="UP000279600">
    <property type="component" value="Chromosome"/>
</dbReference>
<protein>
    <recommendedName>
        <fullName evidence="4">DUF4369 domain-containing protein</fullName>
    </recommendedName>
</protein>
<dbReference type="EMBL" id="CP034549">
    <property type="protein sequence ID" value="AZQ42804.1"/>
    <property type="molecule type" value="Genomic_DNA"/>
</dbReference>
<reference evidence="2 3" key="1">
    <citation type="submission" date="2018-12" db="EMBL/GenBank/DDBJ databases">
        <title>Complete genome of Nonlabens sp. MJ115.</title>
        <authorList>
            <person name="Choi H.S."/>
            <person name="Jung J."/>
        </authorList>
    </citation>
    <scope>NUCLEOTIDE SEQUENCE [LARGE SCALE GENOMIC DNA]</scope>
    <source>
        <strain evidence="2 3">MJ115</strain>
    </source>
</reference>
<feature type="signal peptide" evidence="1">
    <location>
        <begin position="1"/>
        <end position="19"/>
    </location>
</feature>
<evidence type="ECO:0000313" key="3">
    <source>
        <dbReference type="Proteomes" id="UP000279600"/>
    </source>
</evidence>
<gene>
    <name evidence="2" type="ORF">EJ995_00590</name>
</gene>
<keyword evidence="1" id="KW-0732">Signal</keyword>
<evidence type="ECO:0000256" key="1">
    <source>
        <dbReference type="SAM" id="SignalP"/>
    </source>
</evidence>
<dbReference type="KEGG" id="noj:EJ995_00590"/>
<name>A0A3S9MUF0_9FLAO</name>
<sequence length="172" mass="19998">MNKLLLLLLLPIFSLAQNAIHKFEIISDTLIYDTGDYKVGLQIDPLYVAHDNHFMTNDILSVDGVEFKHDGRRITVNGRKYKYKSPWLEFKNFLIDVEADEMLLSYDTDSHARKTIYRPNTENLNKLNASDRKVLEIWALYNEMIHAYNSRVAHPDTDDDCLIINTAVMSFE</sequence>
<proteinExistence type="predicted"/>
<evidence type="ECO:0008006" key="4">
    <source>
        <dbReference type="Google" id="ProtNLM"/>
    </source>
</evidence>
<accession>A0A3S9MUF0</accession>
<feature type="chain" id="PRO_5019066695" description="DUF4369 domain-containing protein" evidence="1">
    <location>
        <begin position="20"/>
        <end position="172"/>
    </location>
</feature>
<organism evidence="2 3">
    <name type="scientific">Nonlabens ponticola</name>
    <dbReference type="NCBI Taxonomy" id="2496866"/>
    <lineage>
        <taxon>Bacteria</taxon>
        <taxon>Pseudomonadati</taxon>
        <taxon>Bacteroidota</taxon>
        <taxon>Flavobacteriia</taxon>
        <taxon>Flavobacteriales</taxon>
        <taxon>Flavobacteriaceae</taxon>
        <taxon>Nonlabens</taxon>
    </lineage>
</organism>
<dbReference type="RefSeq" id="WP_126444598.1">
    <property type="nucleotide sequence ID" value="NZ_CP034549.1"/>
</dbReference>
<evidence type="ECO:0000313" key="2">
    <source>
        <dbReference type="EMBL" id="AZQ42804.1"/>
    </source>
</evidence>
<keyword evidence="3" id="KW-1185">Reference proteome</keyword>